<dbReference type="AlphaFoldDB" id="A0AA45C6H7"/>
<protein>
    <submittedName>
        <fullName evidence="4">TetR family transcriptional regulator</fullName>
    </submittedName>
</protein>
<dbReference type="PANTHER" id="PTHR43479:SF11">
    <property type="entry name" value="ACREF_ENVCD OPERON REPRESSOR-RELATED"/>
    <property type="match status" value="1"/>
</dbReference>
<proteinExistence type="predicted"/>
<dbReference type="SUPFAM" id="SSF46689">
    <property type="entry name" value="Homeodomain-like"/>
    <property type="match status" value="1"/>
</dbReference>
<organism evidence="4 5">
    <name type="scientific">Oceanotoga teriensis</name>
    <dbReference type="NCBI Taxonomy" id="515440"/>
    <lineage>
        <taxon>Bacteria</taxon>
        <taxon>Thermotogati</taxon>
        <taxon>Thermotogota</taxon>
        <taxon>Thermotogae</taxon>
        <taxon>Petrotogales</taxon>
        <taxon>Petrotogaceae</taxon>
        <taxon>Oceanotoga</taxon>
    </lineage>
</organism>
<reference evidence="4 5" key="1">
    <citation type="submission" date="2018-05" db="EMBL/GenBank/DDBJ databases">
        <title>Genomic Encyclopedia of Type Strains, Phase IV (KMG-IV): sequencing the most valuable type-strain genomes for metagenomic binning, comparative biology and taxonomic classification.</title>
        <authorList>
            <person name="Goeker M."/>
        </authorList>
    </citation>
    <scope>NUCLEOTIDE SEQUENCE [LARGE SCALE GENOMIC DNA]</scope>
    <source>
        <strain evidence="4 5">DSM 24906</strain>
    </source>
</reference>
<dbReference type="PANTHER" id="PTHR43479">
    <property type="entry name" value="ACREF/ENVCD OPERON REPRESSOR-RELATED"/>
    <property type="match status" value="1"/>
</dbReference>
<dbReference type="InterPro" id="IPR001647">
    <property type="entry name" value="HTH_TetR"/>
</dbReference>
<dbReference type="GO" id="GO:0003677">
    <property type="term" value="F:DNA binding"/>
    <property type="evidence" value="ECO:0007669"/>
    <property type="project" value="UniProtKB-UniRule"/>
</dbReference>
<accession>A0AA45C6H7</accession>
<dbReference type="InterPro" id="IPR050624">
    <property type="entry name" value="HTH-type_Tx_Regulator"/>
</dbReference>
<keyword evidence="1 2" id="KW-0238">DNA-binding</keyword>
<dbReference type="EMBL" id="QGGI01000010">
    <property type="protein sequence ID" value="PWJ92021.1"/>
    <property type="molecule type" value="Genomic_DNA"/>
</dbReference>
<dbReference type="PRINTS" id="PR00455">
    <property type="entry name" value="HTHTETR"/>
</dbReference>
<name>A0AA45C6H7_9BACT</name>
<comment type="caution">
    <text evidence="4">The sequence shown here is derived from an EMBL/GenBank/DDBJ whole genome shotgun (WGS) entry which is preliminary data.</text>
</comment>
<evidence type="ECO:0000256" key="1">
    <source>
        <dbReference type="ARBA" id="ARBA00023125"/>
    </source>
</evidence>
<dbReference type="Gene3D" id="1.10.357.10">
    <property type="entry name" value="Tetracycline Repressor, domain 2"/>
    <property type="match status" value="1"/>
</dbReference>
<dbReference type="Pfam" id="PF00440">
    <property type="entry name" value="TetR_N"/>
    <property type="match status" value="1"/>
</dbReference>
<dbReference type="SUPFAM" id="SSF48498">
    <property type="entry name" value="Tetracyclin repressor-like, C-terminal domain"/>
    <property type="match status" value="1"/>
</dbReference>
<dbReference type="Proteomes" id="UP000245921">
    <property type="component" value="Unassembled WGS sequence"/>
</dbReference>
<evidence type="ECO:0000256" key="2">
    <source>
        <dbReference type="PROSITE-ProRule" id="PRU00335"/>
    </source>
</evidence>
<dbReference type="PROSITE" id="PS50977">
    <property type="entry name" value="HTH_TETR_2"/>
    <property type="match status" value="1"/>
</dbReference>
<dbReference type="RefSeq" id="WP_109604943.1">
    <property type="nucleotide sequence ID" value="NZ_QGGI01000010.1"/>
</dbReference>
<dbReference type="InterPro" id="IPR036271">
    <property type="entry name" value="Tet_transcr_reg_TetR-rel_C_sf"/>
</dbReference>
<feature type="DNA-binding region" description="H-T-H motif" evidence="2">
    <location>
        <begin position="29"/>
        <end position="48"/>
    </location>
</feature>
<keyword evidence="5" id="KW-1185">Reference proteome</keyword>
<feature type="domain" description="HTH tetR-type" evidence="3">
    <location>
        <begin position="6"/>
        <end position="66"/>
    </location>
</feature>
<dbReference type="Gene3D" id="1.10.10.60">
    <property type="entry name" value="Homeodomain-like"/>
    <property type="match status" value="1"/>
</dbReference>
<evidence type="ECO:0000259" key="3">
    <source>
        <dbReference type="PROSITE" id="PS50977"/>
    </source>
</evidence>
<evidence type="ECO:0000313" key="5">
    <source>
        <dbReference type="Proteomes" id="UP000245921"/>
    </source>
</evidence>
<sequence length="206" mass="24617">MDFKEFKNKERLMSSAIKEFGDKNFQNASLNNILKNAQISKGTFYYNFKTKEELYFYLIEKIAQEKSQYFENYYNENKIDYSDIFSVFEIPAKIGLRFASEYPEYIKFGQNVVNEKDPRINQKIQKKLSSATNQFIKPIIKASIEKNIIRSDIPEDFINELMSFMISNYYKIIEENIDFNDKNYYEKAIKKFNYLIDILKNGLLKK</sequence>
<dbReference type="InterPro" id="IPR009057">
    <property type="entry name" value="Homeodomain-like_sf"/>
</dbReference>
<gene>
    <name evidence="4" type="ORF">C7380_11014</name>
</gene>
<evidence type="ECO:0000313" key="4">
    <source>
        <dbReference type="EMBL" id="PWJ92021.1"/>
    </source>
</evidence>